<gene>
    <name evidence="1" type="ORF">NQ317_014727</name>
</gene>
<evidence type="ECO:0000313" key="2">
    <source>
        <dbReference type="Proteomes" id="UP001162164"/>
    </source>
</evidence>
<sequence length="75" mass="8865">MDKILEMVVPTSEDLVKNNISPQQWQEFSALLKQRTQYYKEENARLEAVFKKLKLLNDELKLLMGVSNLFQDYTV</sequence>
<protein>
    <submittedName>
        <fullName evidence="1">Uncharacterized protein</fullName>
    </submittedName>
</protein>
<proteinExistence type="predicted"/>
<name>A0ABQ9J2M3_9CUCU</name>
<comment type="caution">
    <text evidence="1">The sequence shown here is derived from an EMBL/GenBank/DDBJ whole genome shotgun (WGS) entry which is preliminary data.</text>
</comment>
<evidence type="ECO:0000313" key="1">
    <source>
        <dbReference type="EMBL" id="KAJ8971607.1"/>
    </source>
</evidence>
<accession>A0ABQ9J2M3</accession>
<reference evidence="1" key="1">
    <citation type="journal article" date="2023" name="Insect Mol. Biol.">
        <title>Genome sequencing provides insights into the evolution of gene families encoding plant cell wall-degrading enzymes in longhorned beetles.</title>
        <authorList>
            <person name="Shin N.R."/>
            <person name="Okamura Y."/>
            <person name="Kirsch R."/>
            <person name="Pauchet Y."/>
        </authorList>
    </citation>
    <scope>NUCLEOTIDE SEQUENCE</scope>
    <source>
        <strain evidence="1">MMC_N1</strain>
    </source>
</reference>
<organism evidence="1 2">
    <name type="scientific">Molorchus minor</name>
    <dbReference type="NCBI Taxonomy" id="1323400"/>
    <lineage>
        <taxon>Eukaryota</taxon>
        <taxon>Metazoa</taxon>
        <taxon>Ecdysozoa</taxon>
        <taxon>Arthropoda</taxon>
        <taxon>Hexapoda</taxon>
        <taxon>Insecta</taxon>
        <taxon>Pterygota</taxon>
        <taxon>Neoptera</taxon>
        <taxon>Endopterygota</taxon>
        <taxon>Coleoptera</taxon>
        <taxon>Polyphaga</taxon>
        <taxon>Cucujiformia</taxon>
        <taxon>Chrysomeloidea</taxon>
        <taxon>Cerambycidae</taxon>
        <taxon>Lamiinae</taxon>
        <taxon>Monochamini</taxon>
        <taxon>Molorchus</taxon>
    </lineage>
</organism>
<keyword evidence="2" id="KW-1185">Reference proteome</keyword>
<dbReference type="EMBL" id="JAPWTJ010001455">
    <property type="protein sequence ID" value="KAJ8971607.1"/>
    <property type="molecule type" value="Genomic_DNA"/>
</dbReference>
<dbReference type="Proteomes" id="UP001162164">
    <property type="component" value="Unassembled WGS sequence"/>
</dbReference>